<feature type="region of interest" description="Disordered" evidence="5">
    <location>
        <begin position="209"/>
        <end position="268"/>
    </location>
</feature>
<dbReference type="InterPro" id="IPR000058">
    <property type="entry name" value="Znf_AN1"/>
</dbReference>
<reference evidence="7 8" key="1">
    <citation type="journal article" date="2019" name="Sci. Rep.">
        <title>Comparative genomics of chytrid fungi reveal insights into the obligate biotrophic and pathogenic lifestyle of Synchytrium endobioticum.</title>
        <authorList>
            <person name="van de Vossenberg B.T.L.H."/>
            <person name="Warris S."/>
            <person name="Nguyen H.D.T."/>
            <person name="van Gent-Pelzer M.P.E."/>
            <person name="Joly D.L."/>
            <person name="van de Geest H.C."/>
            <person name="Bonants P.J.M."/>
            <person name="Smith D.S."/>
            <person name="Levesque C.A."/>
            <person name="van der Lee T.A.J."/>
        </authorList>
    </citation>
    <scope>NUCLEOTIDE SEQUENCE [LARGE SCALE GENOMIC DNA]</scope>
    <source>
        <strain evidence="7 8">CBS 809.83</strain>
    </source>
</reference>
<dbReference type="GO" id="GO:0008270">
    <property type="term" value="F:zinc ion binding"/>
    <property type="evidence" value="ECO:0007669"/>
    <property type="project" value="UniProtKB-KW"/>
</dbReference>
<organism evidence="7 8">
    <name type="scientific">Powellomyces hirtus</name>
    <dbReference type="NCBI Taxonomy" id="109895"/>
    <lineage>
        <taxon>Eukaryota</taxon>
        <taxon>Fungi</taxon>
        <taxon>Fungi incertae sedis</taxon>
        <taxon>Chytridiomycota</taxon>
        <taxon>Chytridiomycota incertae sedis</taxon>
        <taxon>Chytridiomycetes</taxon>
        <taxon>Spizellomycetales</taxon>
        <taxon>Powellomycetaceae</taxon>
        <taxon>Powellomyces</taxon>
    </lineage>
</organism>
<dbReference type="PROSITE" id="PS51039">
    <property type="entry name" value="ZF_AN1"/>
    <property type="match status" value="1"/>
</dbReference>
<feature type="region of interest" description="Disordered" evidence="5">
    <location>
        <begin position="356"/>
        <end position="397"/>
    </location>
</feature>
<proteinExistence type="predicted"/>
<accession>A0A507E2R4</accession>
<keyword evidence="2 4" id="KW-0863">Zinc-finger</keyword>
<evidence type="ECO:0000256" key="2">
    <source>
        <dbReference type="ARBA" id="ARBA00022771"/>
    </source>
</evidence>
<keyword evidence="1" id="KW-0479">Metal-binding</keyword>
<evidence type="ECO:0000313" key="7">
    <source>
        <dbReference type="EMBL" id="TPX58369.1"/>
    </source>
</evidence>
<dbReference type="Proteomes" id="UP000318582">
    <property type="component" value="Unassembled WGS sequence"/>
</dbReference>
<name>A0A507E2R4_9FUNG</name>
<keyword evidence="3" id="KW-0862">Zinc</keyword>
<dbReference type="InterPro" id="IPR035896">
    <property type="entry name" value="AN1-like_Znf"/>
</dbReference>
<dbReference type="AlphaFoldDB" id="A0A507E2R4"/>
<evidence type="ECO:0000256" key="5">
    <source>
        <dbReference type="SAM" id="MobiDB-lite"/>
    </source>
</evidence>
<keyword evidence="8" id="KW-1185">Reference proteome</keyword>
<feature type="domain" description="AN1-type" evidence="6">
    <location>
        <begin position="283"/>
        <end position="332"/>
    </location>
</feature>
<feature type="compositionally biased region" description="Low complexity" evidence="5">
    <location>
        <begin position="380"/>
        <end position="389"/>
    </location>
</feature>
<evidence type="ECO:0000256" key="4">
    <source>
        <dbReference type="PROSITE-ProRule" id="PRU00449"/>
    </source>
</evidence>
<evidence type="ECO:0000256" key="1">
    <source>
        <dbReference type="ARBA" id="ARBA00022723"/>
    </source>
</evidence>
<evidence type="ECO:0000259" key="6">
    <source>
        <dbReference type="PROSITE" id="PS51039"/>
    </source>
</evidence>
<dbReference type="SMART" id="SM00154">
    <property type="entry name" value="ZnF_AN1"/>
    <property type="match status" value="1"/>
</dbReference>
<comment type="caution">
    <text evidence="7">The sequence shown here is derived from an EMBL/GenBank/DDBJ whole genome shotgun (WGS) entry which is preliminary data.</text>
</comment>
<sequence length="397" mass="43441">MKCKDFDKFGFAPVRDVGLARRIKVACSTRSNNECAVNRWKTRARAALMNPHRDANAAGPANLTSAMQGGDALWFHSCPNNLGKRDITSFIGHFIPRSNELQFVQPGRAVRASLPAHIGTSFPGAREYFVRFRSEVDSKVLQALLRGREEFVSALRSTDLLGPEDVIMPTIAIEARPTRTMPVPVEVPPEQPNPVPTNAYELLPAIEDETPSTIPGDVEKKEPGTTEPSEEPSLQNNEDNPPPSSDAVPSTKKKKKKKSGTGAKQEAEVEVVVEKIENITIAPAPSNQCAAPRCTAKCGIMGVVCEFCNRKFCLAHRHPESHSLRCAEQKRDASRAAQKRDATLIIEAGKRDPTIGNRINGAAKEREDAKRRLKERIEGASRASSAAAGAKDKKKRK</sequence>
<dbReference type="EMBL" id="QEAQ01000037">
    <property type="protein sequence ID" value="TPX58369.1"/>
    <property type="molecule type" value="Genomic_DNA"/>
</dbReference>
<feature type="compositionally biased region" description="Basic and acidic residues" evidence="5">
    <location>
        <begin position="363"/>
        <end position="379"/>
    </location>
</feature>
<evidence type="ECO:0000313" key="8">
    <source>
        <dbReference type="Proteomes" id="UP000318582"/>
    </source>
</evidence>
<dbReference type="SUPFAM" id="SSF118310">
    <property type="entry name" value="AN1-like Zinc finger"/>
    <property type="match status" value="1"/>
</dbReference>
<dbReference type="Gene3D" id="4.10.1110.10">
    <property type="entry name" value="AN1-like Zinc finger"/>
    <property type="match status" value="1"/>
</dbReference>
<protein>
    <recommendedName>
        <fullName evidence="6">AN1-type domain-containing protein</fullName>
    </recommendedName>
</protein>
<dbReference type="Pfam" id="PF01428">
    <property type="entry name" value="zf-AN1"/>
    <property type="match status" value="1"/>
</dbReference>
<evidence type="ECO:0000256" key="3">
    <source>
        <dbReference type="ARBA" id="ARBA00022833"/>
    </source>
</evidence>
<gene>
    <name evidence="7" type="ORF">PhCBS80983_g03195</name>
</gene>